<dbReference type="GO" id="GO:0015074">
    <property type="term" value="P:DNA integration"/>
    <property type="evidence" value="ECO:0007669"/>
    <property type="project" value="InterPro"/>
</dbReference>
<evidence type="ECO:0000256" key="1">
    <source>
        <dbReference type="SAM" id="MobiDB-lite"/>
    </source>
</evidence>
<dbReference type="AlphaFoldDB" id="A0AAW2U9I8"/>
<feature type="domain" description="RNase H type-1" evidence="2">
    <location>
        <begin position="40"/>
        <end position="169"/>
    </location>
</feature>
<dbReference type="GO" id="GO:0004523">
    <property type="term" value="F:RNA-DNA hybrid ribonuclease activity"/>
    <property type="evidence" value="ECO:0007669"/>
    <property type="project" value="InterPro"/>
</dbReference>
<organism evidence="4">
    <name type="scientific">Sesamum radiatum</name>
    <name type="common">Black benniseed</name>
    <dbReference type="NCBI Taxonomy" id="300843"/>
    <lineage>
        <taxon>Eukaryota</taxon>
        <taxon>Viridiplantae</taxon>
        <taxon>Streptophyta</taxon>
        <taxon>Embryophyta</taxon>
        <taxon>Tracheophyta</taxon>
        <taxon>Spermatophyta</taxon>
        <taxon>Magnoliopsida</taxon>
        <taxon>eudicotyledons</taxon>
        <taxon>Gunneridae</taxon>
        <taxon>Pentapetalae</taxon>
        <taxon>asterids</taxon>
        <taxon>lamiids</taxon>
        <taxon>Lamiales</taxon>
        <taxon>Pedaliaceae</taxon>
        <taxon>Sesamum</taxon>
    </lineage>
</organism>
<dbReference type="EMBL" id="JACGWJ010000006">
    <property type="protein sequence ID" value="KAL0413935.1"/>
    <property type="molecule type" value="Genomic_DNA"/>
</dbReference>
<dbReference type="CDD" id="cd09279">
    <property type="entry name" value="RNase_HI_like"/>
    <property type="match status" value="1"/>
</dbReference>
<dbReference type="GO" id="GO:0003676">
    <property type="term" value="F:nucleic acid binding"/>
    <property type="evidence" value="ECO:0007669"/>
    <property type="project" value="InterPro"/>
</dbReference>
<dbReference type="InterPro" id="IPR036397">
    <property type="entry name" value="RNaseH_sf"/>
</dbReference>
<dbReference type="PANTHER" id="PTHR48475:SF2">
    <property type="entry name" value="RIBONUCLEASE H"/>
    <property type="match status" value="1"/>
</dbReference>
<comment type="caution">
    <text evidence="4">The sequence shown here is derived from an EMBL/GenBank/DDBJ whole genome shotgun (WGS) entry which is preliminary data.</text>
</comment>
<reference evidence="4" key="1">
    <citation type="submission" date="2020-06" db="EMBL/GenBank/DDBJ databases">
        <authorList>
            <person name="Li T."/>
            <person name="Hu X."/>
            <person name="Zhang T."/>
            <person name="Song X."/>
            <person name="Zhang H."/>
            <person name="Dai N."/>
            <person name="Sheng W."/>
            <person name="Hou X."/>
            <person name="Wei L."/>
        </authorList>
    </citation>
    <scope>NUCLEOTIDE SEQUENCE</scope>
    <source>
        <strain evidence="4">G02</strain>
        <tissue evidence="4">Leaf</tissue>
    </source>
</reference>
<accession>A0AAW2U9I8</accession>
<evidence type="ECO:0000313" key="4">
    <source>
        <dbReference type="EMBL" id="KAL0413935.1"/>
    </source>
</evidence>
<reference evidence="4" key="2">
    <citation type="journal article" date="2024" name="Plant">
        <title>Genomic evolution and insights into agronomic trait innovations of Sesamum species.</title>
        <authorList>
            <person name="Miao H."/>
            <person name="Wang L."/>
            <person name="Qu L."/>
            <person name="Liu H."/>
            <person name="Sun Y."/>
            <person name="Le M."/>
            <person name="Wang Q."/>
            <person name="Wei S."/>
            <person name="Zheng Y."/>
            <person name="Lin W."/>
            <person name="Duan Y."/>
            <person name="Cao H."/>
            <person name="Xiong S."/>
            <person name="Wang X."/>
            <person name="Wei L."/>
            <person name="Li C."/>
            <person name="Ma Q."/>
            <person name="Ju M."/>
            <person name="Zhao R."/>
            <person name="Li G."/>
            <person name="Mu C."/>
            <person name="Tian Q."/>
            <person name="Mei H."/>
            <person name="Zhang T."/>
            <person name="Gao T."/>
            <person name="Zhang H."/>
        </authorList>
    </citation>
    <scope>NUCLEOTIDE SEQUENCE</scope>
    <source>
        <strain evidence="4">G02</strain>
    </source>
</reference>
<dbReference type="PROSITE" id="PS50994">
    <property type="entry name" value="INTEGRASE"/>
    <property type="match status" value="1"/>
</dbReference>
<dbReference type="Gene3D" id="3.30.420.10">
    <property type="entry name" value="Ribonuclease H-like superfamily/Ribonuclease H"/>
    <property type="match status" value="2"/>
</dbReference>
<dbReference type="SUPFAM" id="SSF53098">
    <property type="entry name" value="Ribonuclease H-like"/>
    <property type="match status" value="2"/>
</dbReference>
<dbReference type="InterPro" id="IPR001584">
    <property type="entry name" value="Integrase_cat-core"/>
</dbReference>
<feature type="domain" description="Integrase catalytic" evidence="3">
    <location>
        <begin position="323"/>
        <end position="372"/>
    </location>
</feature>
<sequence>MGRRTERVRHLLLASYHHKSPGPSRFRLRSSGGSSEETPRNEKWLLHVDGSSTIQRSGVGIVIISPEGKDLEFAIKFGFKASNNEAEYEALVAGMKMTHKVGARHLLAYSDSQQVVKQIEGVYEAKEKTMMQYLQQIAELRTSFESFQIIQIPREENAKADCLSRLASALEDCRTSHITIQYLPNPRAALTVQAVSSSADWRTPIVEWIEKGNLPDNRWDASRLKARAVRFLIQGGILYKKSYTHPLLRCVSQPEGVHLLKEIHSGCCGSYIGTWMLANKALRAGYFRPTMKQVTKQLVNKCKKCQKHSSLIHRPAEALITMLSLYPFAQWKIDIVGPFPLALGQKKFLLVAIDYFTKWVEAEPLSVLPKRK</sequence>
<feature type="region of interest" description="Disordered" evidence="1">
    <location>
        <begin position="20"/>
        <end position="41"/>
    </location>
</feature>
<evidence type="ECO:0000259" key="2">
    <source>
        <dbReference type="PROSITE" id="PS50879"/>
    </source>
</evidence>
<evidence type="ECO:0000259" key="3">
    <source>
        <dbReference type="PROSITE" id="PS50994"/>
    </source>
</evidence>
<dbReference type="InterPro" id="IPR002156">
    <property type="entry name" value="RNaseH_domain"/>
</dbReference>
<dbReference type="PROSITE" id="PS50879">
    <property type="entry name" value="RNASE_H_1"/>
    <property type="match status" value="1"/>
</dbReference>
<feature type="compositionally biased region" description="Low complexity" evidence="1">
    <location>
        <begin position="21"/>
        <end position="35"/>
    </location>
</feature>
<dbReference type="PANTHER" id="PTHR48475">
    <property type="entry name" value="RIBONUCLEASE H"/>
    <property type="match status" value="1"/>
</dbReference>
<name>A0AAW2U9I8_SESRA</name>
<dbReference type="Pfam" id="PF13456">
    <property type="entry name" value="RVT_3"/>
    <property type="match status" value="1"/>
</dbReference>
<protein>
    <submittedName>
        <fullName evidence="4">Ribonuclease HI</fullName>
    </submittedName>
</protein>
<proteinExistence type="predicted"/>
<dbReference type="Gene3D" id="1.10.340.70">
    <property type="match status" value="1"/>
</dbReference>
<gene>
    <name evidence="4" type="ORF">Sradi_1595200</name>
</gene>
<dbReference type="InterPro" id="IPR012337">
    <property type="entry name" value="RNaseH-like_sf"/>
</dbReference>